<feature type="region of interest" description="Disordered" evidence="2">
    <location>
        <begin position="36"/>
        <end position="67"/>
    </location>
</feature>
<name>A0ABN8FNR0_9BACL</name>
<keyword evidence="5" id="KW-1185">Reference proteome</keyword>
<dbReference type="PANTHER" id="PTHR32305:SF15">
    <property type="entry name" value="PROTEIN RHSA-RELATED"/>
    <property type="match status" value="1"/>
</dbReference>
<proteinExistence type="predicted"/>
<dbReference type="NCBIfam" id="TIGR01643">
    <property type="entry name" value="YD_repeat_2x"/>
    <property type="match status" value="5"/>
</dbReference>
<dbReference type="PROSITE" id="PS50817">
    <property type="entry name" value="INTEIN_N_TER"/>
    <property type="match status" value="1"/>
</dbReference>
<evidence type="ECO:0000256" key="2">
    <source>
        <dbReference type="SAM" id="MobiDB-lite"/>
    </source>
</evidence>
<feature type="domain" description="Hint" evidence="3">
    <location>
        <begin position="1763"/>
        <end position="1859"/>
    </location>
</feature>
<dbReference type="NCBIfam" id="TIGR03696">
    <property type="entry name" value="Rhs_assc_core"/>
    <property type="match status" value="1"/>
</dbReference>
<dbReference type="Proteomes" id="UP000838749">
    <property type="component" value="Unassembled WGS sequence"/>
</dbReference>
<dbReference type="Gene3D" id="2.170.16.10">
    <property type="entry name" value="Hedgehog/Intein (Hint) domain"/>
    <property type="match status" value="1"/>
</dbReference>
<evidence type="ECO:0000313" key="5">
    <source>
        <dbReference type="Proteomes" id="UP000838749"/>
    </source>
</evidence>
<reference evidence="4" key="1">
    <citation type="submission" date="2021-12" db="EMBL/GenBank/DDBJ databases">
        <authorList>
            <person name="Criscuolo A."/>
        </authorList>
    </citation>
    <scope>NUCLEOTIDE SEQUENCE</scope>
    <source>
        <strain evidence="4">CIP111894</strain>
    </source>
</reference>
<dbReference type="InterPro" id="IPR050708">
    <property type="entry name" value="T6SS_VgrG/RHS"/>
</dbReference>
<dbReference type="InterPro" id="IPR022385">
    <property type="entry name" value="Rhs_assc_core"/>
</dbReference>
<dbReference type="InterPro" id="IPR006141">
    <property type="entry name" value="Intein_N"/>
</dbReference>
<dbReference type="InterPro" id="IPR031325">
    <property type="entry name" value="RHS_repeat"/>
</dbReference>
<sequence length="1998" mass="226435">MVIMCLFLIIPNILEGTAKASTTVKSTSDQTYINKAQDLPAPSPAPSDFLDFSTDSGPQPTPTIRPENSASKLFKEEGWQDSIPPLPDEKATVEVATYDPKLSEAIVSIKVKTLEKQGLLNHSVSSGGTGTNQRVVSQDLIESEIEKLFLAGASIEDVYWINYLMQDSPNQTLLELLKWKQEGKLSWEDIQGELENQAIQKKNPSSVQNSTYQDDPIFQQFPSITSLVYGEDLFSPDKLKIAASTVTAFDMRVAGIFDGLVVRAQLNQTNKPQFGDRNTTDEVIDPVSGSLTWKENQIHLPGRDSLDLDIGIMYSSNQGHSFERAYSTSGNYTYTDRYDHYFKMNSLGVGWSFQFPSIEKIGDYRYYHDGKGGVYAAITYPEQNIDEFTNYTHLLNYKQKNMRFVYNNEYHEFNNGEEDSWYYVEFEDKRREYFSFYGALIGIVDRFGNTINFKHRITDIDGIRSVLITSITDTVGREITFEYEDNLNTQEIFNGENVTIRVKQNGTEVQKVILTKGRKLVQVNELQVYLPVLWSVTDQNGDKTYFDYEEGTAFYQTWSDYPGARNQNYHTLLKEVIYPKSKIEYTYERVSRNIGEDQTLHQFRLLSRVDRTGPKKYNWLQYTYTGDYTGFPTYYPPYLQQNNRYSSTVTLKSDTAANNFKITRNFDGKGKLLSTDTQAANGERKVVTNTAFDGLFELFPTKTTISEYGVGDSEAGANHLYAETTYTNWGKVSTQTKPLTSEQINNSNLKQHYTTTISYEPKYQLEESRSWYQNESDPAPSIERYTYTDKGRLSTVTNDALGEQTIYSYDNRDTLGGISQWTAEKTAKGQLVSKTVSIYGSKNHYAYPTEQQQWFNIGKSDQKIVKTKMSYDLGTGLLKSKSDGNDQTTTYEYDAAGRLKKETHPIRTNSNGETSREVIDYNYYNQTSSNFDSENAGTYTLKVNTIKTVTQLSNNSKVQTNSAVYYNGLGLALMDELYDDNVGKWVFTHYHYDDQGRPTYQKDTLGNEITASYDAWGRQNRATDANNNLYVTDHNLKQRKTESYMVAADTQERLNYLETIYDPWGQPINMKTYKDWPSQSQPLTESYRYDINGNVIGYTDPANHLNEAGVTTSYSYDALNRLTSVYDALNQRTRYMYDGNGQLAKVTVQAKGETEQTLNTKYYNEVGLLTSKLDGASQSESLSYNALGQLTSKTDRNGSVFGYNYDEIGGLKSSTVSGNINNVPQTQKTEVIHSDGSPNLQTTKTYLNGTMKAVQSSRVNSLNQVRSMSGTVYPSGVAAHSAYILNQRDALGRMTQLNDSYLGFYVNYQYNKTRLDKVQINGSSVVDSASAANVQYGYTANNLVKFITYPTLTDGSVLQTAYTYNKALNWVESITNQKGSSVLSRYVYGYDNNGNVISVKETKKDGTEQTTTFAYDALNRLIATVHPGGGRDTYTYDVRGNRLTMEQSVSDPVASFEDTSYSYDLWNTLTSVTKNRSETRFEYYADGLRAVKSKGSTHTQVNYDFNGQVITEEKLNGNNIVQKSTYVRGDRVLVKKDKTASKDYYYLYNGHGDVVQMVDTSGAIVNSYAYDVWGNITSQKEETPNPFKYTGEVYDEETGFYYLRARYYDPSMGRFLNEDTYEGQIDNPLSQNLYTYVHNNPLRYTDPSGHFAKDTYDVQELKQLLSEASSISKDSKYFNAYKTKIMERYGFDSIMDENQYNYLYGLLTGTSAYTNSAGRSDWASDQLVNAYYESQEAAYVMMYAAGMAGGLSGRAGGSKKSGCNCFIAGTKVQTDEGEKNIEDIEVGDKVLSKDENNSDGELAYKEVTGLYRNQRDDIIKLYVGEQIIETTNNHPFWVEEKGWVFADELQARDKLQKADGSNLTIDKVEFIKLEENVTVYNFTVADYHTYYVTDIGIWVHNTNCNLTRVWDLEGTGDAITKSQLKKLTEGMKKNGWTGDPVEIFEINGKKLIVDGHHRVRAAKQAGIENIPTRTLTEQEINARGITRKQLLDGYYYGN</sequence>
<keyword evidence="1" id="KW-0677">Repeat</keyword>
<dbReference type="EMBL" id="CAKMAB010000061">
    <property type="protein sequence ID" value="CAH1059589.1"/>
    <property type="molecule type" value="Genomic_DNA"/>
</dbReference>
<dbReference type="InterPro" id="IPR036086">
    <property type="entry name" value="ParB/Sulfiredoxin_sf"/>
</dbReference>
<dbReference type="SUPFAM" id="SSF110849">
    <property type="entry name" value="ParB/Sulfiredoxin"/>
    <property type="match status" value="1"/>
</dbReference>
<dbReference type="CDD" id="cd00081">
    <property type="entry name" value="Hint"/>
    <property type="match status" value="1"/>
</dbReference>
<dbReference type="Gene3D" id="3.90.1530.10">
    <property type="entry name" value="Conserved hypothetical protein from pyrococcus furiosus pfu- 392566-001, ParB domain"/>
    <property type="match status" value="1"/>
</dbReference>
<dbReference type="Pfam" id="PF07591">
    <property type="entry name" value="PT-HINT"/>
    <property type="match status" value="1"/>
</dbReference>
<dbReference type="SUPFAM" id="SSF51294">
    <property type="entry name" value="Hedgehog/intein (Hint) domain"/>
    <property type="match status" value="1"/>
</dbReference>
<evidence type="ECO:0000259" key="3">
    <source>
        <dbReference type="SMART" id="SM00306"/>
    </source>
</evidence>
<dbReference type="SMART" id="SM00306">
    <property type="entry name" value="HintN"/>
    <property type="match status" value="1"/>
</dbReference>
<dbReference type="Pfam" id="PF05593">
    <property type="entry name" value="RHS_repeat"/>
    <property type="match status" value="1"/>
</dbReference>
<dbReference type="Gene3D" id="2.180.10.10">
    <property type="entry name" value="RHS repeat-associated core"/>
    <property type="match status" value="2"/>
</dbReference>
<organism evidence="4 5">
    <name type="scientific">Paenibacillus pseudetheri</name>
    <dbReference type="NCBI Taxonomy" id="2897682"/>
    <lineage>
        <taxon>Bacteria</taxon>
        <taxon>Bacillati</taxon>
        <taxon>Bacillota</taxon>
        <taxon>Bacilli</taxon>
        <taxon>Bacillales</taxon>
        <taxon>Paenibacillaceae</taxon>
        <taxon>Paenibacillus</taxon>
    </lineage>
</organism>
<dbReference type="PANTHER" id="PTHR32305">
    <property type="match status" value="1"/>
</dbReference>
<dbReference type="Pfam" id="PF25023">
    <property type="entry name" value="TEN_YD-shell"/>
    <property type="match status" value="2"/>
</dbReference>
<dbReference type="InterPro" id="IPR003587">
    <property type="entry name" value="Hint_dom_N"/>
</dbReference>
<comment type="caution">
    <text evidence="4">The sequence shown here is derived from an EMBL/GenBank/DDBJ whole genome shotgun (WGS) entry which is preliminary data.</text>
</comment>
<dbReference type="InterPro" id="IPR036844">
    <property type="entry name" value="Hint_dom_sf"/>
</dbReference>
<protein>
    <recommendedName>
        <fullName evidence="3">Hint domain-containing protein</fullName>
    </recommendedName>
</protein>
<gene>
    <name evidence="4" type="ORF">PAECIP111894_05801</name>
</gene>
<dbReference type="InterPro" id="IPR056823">
    <property type="entry name" value="TEN-like_YD-shell"/>
</dbReference>
<dbReference type="InterPro" id="IPR006530">
    <property type="entry name" value="YD"/>
</dbReference>
<accession>A0ABN8FNR0</accession>
<evidence type="ECO:0000313" key="4">
    <source>
        <dbReference type="EMBL" id="CAH1059589.1"/>
    </source>
</evidence>
<evidence type="ECO:0000256" key="1">
    <source>
        <dbReference type="ARBA" id="ARBA00022737"/>
    </source>
</evidence>